<feature type="transmembrane region" description="Helical" evidence="1">
    <location>
        <begin position="49"/>
        <end position="70"/>
    </location>
</feature>
<gene>
    <name evidence="2" type="ORF">GGQ87_000242</name>
</gene>
<evidence type="ECO:0000313" key="3">
    <source>
        <dbReference type="Proteomes" id="UP000587415"/>
    </source>
</evidence>
<keyword evidence="1" id="KW-1133">Transmembrane helix</keyword>
<dbReference type="AlphaFoldDB" id="A0A7X5YJU4"/>
<organism evidence="2 3">
    <name type="scientific">Brevundimonas alba</name>
    <dbReference type="NCBI Taxonomy" id="74314"/>
    <lineage>
        <taxon>Bacteria</taxon>
        <taxon>Pseudomonadati</taxon>
        <taxon>Pseudomonadota</taxon>
        <taxon>Alphaproteobacteria</taxon>
        <taxon>Caulobacterales</taxon>
        <taxon>Caulobacteraceae</taxon>
        <taxon>Brevundimonas</taxon>
    </lineage>
</organism>
<proteinExistence type="predicted"/>
<name>A0A7X5YJU4_9CAUL</name>
<keyword evidence="1" id="KW-0812">Transmembrane</keyword>
<protein>
    <submittedName>
        <fullName evidence="2">Uncharacterized protein</fullName>
    </submittedName>
</protein>
<accession>A0A7X5YJU4</accession>
<dbReference type="Proteomes" id="UP000587415">
    <property type="component" value="Unassembled WGS sequence"/>
</dbReference>
<dbReference type="RefSeq" id="WP_168044906.1">
    <property type="nucleotide sequence ID" value="NZ_JAATJM010000001.1"/>
</dbReference>
<evidence type="ECO:0000313" key="2">
    <source>
        <dbReference type="EMBL" id="NJC39984.1"/>
    </source>
</evidence>
<reference evidence="2 3" key="1">
    <citation type="submission" date="2020-03" db="EMBL/GenBank/DDBJ databases">
        <title>Genomic Encyclopedia of Type Strains, Phase IV (KMG-IV): sequencing the most valuable type-strain genomes for metagenomic binning, comparative biology and taxonomic classification.</title>
        <authorList>
            <person name="Goeker M."/>
        </authorList>
    </citation>
    <scope>NUCLEOTIDE SEQUENCE [LARGE SCALE GENOMIC DNA]</scope>
    <source>
        <strain evidence="2 3">DSM 4736</strain>
    </source>
</reference>
<keyword evidence="3" id="KW-1185">Reference proteome</keyword>
<feature type="transmembrane region" description="Helical" evidence="1">
    <location>
        <begin position="20"/>
        <end position="37"/>
    </location>
</feature>
<sequence>MTDPVDRPVGVPPLAEGRWLWRRLYVFASTGAAWLLLDRLIVLTPPDATLPLAKGLMGLMALTMILYLVAPTAQQLIASLRTLRPGGEGR</sequence>
<evidence type="ECO:0000256" key="1">
    <source>
        <dbReference type="SAM" id="Phobius"/>
    </source>
</evidence>
<dbReference type="EMBL" id="JAATJM010000001">
    <property type="protein sequence ID" value="NJC39984.1"/>
    <property type="molecule type" value="Genomic_DNA"/>
</dbReference>
<keyword evidence="1" id="KW-0472">Membrane</keyword>
<comment type="caution">
    <text evidence="2">The sequence shown here is derived from an EMBL/GenBank/DDBJ whole genome shotgun (WGS) entry which is preliminary data.</text>
</comment>